<feature type="region of interest" description="Disordered" evidence="1">
    <location>
        <begin position="34"/>
        <end position="62"/>
    </location>
</feature>
<dbReference type="AlphaFoldDB" id="A0A7I7K3R4"/>
<dbReference type="Proteomes" id="UP000467006">
    <property type="component" value="Chromosome"/>
</dbReference>
<name>A0A7I7K3R4_9MYCO</name>
<dbReference type="KEGG" id="mdu:MDUV_29510"/>
<feature type="region of interest" description="Disordered" evidence="1">
    <location>
        <begin position="85"/>
        <end position="123"/>
    </location>
</feature>
<sequence>MRWTYVIAAPVLAISGLGIIPNIAPPPAAADCTSAGGTTICAQGESRGANTGEGPSGSAGPWVPYPCEYDWYYCDDVYGWGIDIDLDPGRPDFNPPGGGGGIGGGDRPGGGGGRPGGGGGGRR</sequence>
<evidence type="ECO:0000256" key="1">
    <source>
        <dbReference type="SAM" id="MobiDB-lite"/>
    </source>
</evidence>
<feature type="compositionally biased region" description="Gly residues" evidence="1">
    <location>
        <begin position="96"/>
        <end position="123"/>
    </location>
</feature>
<gene>
    <name evidence="2" type="ORF">MDUV_29510</name>
</gene>
<evidence type="ECO:0000313" key="2">
    <source>
        <dbReference type="EMBL" id="BBX18091.1"/>
    </source>
</evidence>
<keyword evidence="3" id="KW-1185">Reference proteome</keyword>
<organism evidence="2 3">
    <name type="scientific">Mycolicibacterium duvalii</name>
    <dbReference type="NCBI Taxonomy" id="39688"/>
    <lineage>
        <taxon>Bacteria</taxon>
        <taxon>Bacillati</taxon>
        <taxon>Actinomycetota</taxon>
        <taxon>Actinomycetes</taxon>
        <taxon>Mycobacteriales</taxon>
        <taxon>Mycobacteriaceae</taxon>
        <taxon>Mycolicibacterium</taxon>
    </lineage>
</organism>
<accession>A0A7I7K3R4</accession>
<protein>
    <submittedName>
        <fullName evidence="2">Uncharacterized protein</fullName>
    </submittedName>
</protein>
<reference evidence="2 3" key="1">
    <citation type="journal article" date="2019" name="Emerg. Microbes Infect.">
        <title>Comprehensive subspecies identification of 175 nontuberculous mycobacteria species based on 7547 genomic profiles.</title>
        <authorList>
            <person name="Matsumoto Y."/>
            <person name="Kinjo T."/>
            <person name="Motooka D."/>
            <person name="Nabeya D."/>
            <person name="Jung N."/>
            <person name="Uechi K."/>
            <person name="Horii T."/>
            <person name="Iida T."/>
            <person name="Fujita J."/>
            <person name="Nakamura S."/>
        </authorList>
    </citation>
    <scope>NUCLEOTIDE SEQUENCE [LARGE SCALE GENOMIC DNA]</scope>
    <source>
        <strain evidence="2 3">JCM 6396</strain>
    </source>
</reference>
<evidence type="ECO:0000313" key="3">
    <source>
        <dbReference type="Proteomes" id="UP000467006"/>
    </source>
</evidence>
<dbReference type="EMBL" id="AP022563">
    <property type="protein sequence ID" value="BBX18091.1"/>
    <property type="molecule type" value="Genomic_DNA"/>
</dbReference>
<proteinExistence type="predicted"/>